<dbReference type="OrthoDB" id="3263604at2"/>
<feature type="compositionally biased region" description="Low complexity" evidence="6">
    <location>
        <begin position="845"/>
        <end position="862"/>
    </location>
</feature>
<keyword evidence="3" id="KW-0964">Secreted</keyword>
<dbReference type="EMBL" id="RQZC01000014">
    <property type="protein sequence ID" value="RRD28893.1"/>
    <property type="molecule type" value="Genomic_DNA"/>
</dbReference>
<evidence type="ECO:0000259" key="9">
    <source>
        <dbReference type="Pfam" id="PF25548"/>
    </source>
</evidence>
<feature type="compositionally biased region" description="Basic and acidic residues" evidence="6">
    <location>
        <begin position="1061"/>
        <end position="1072"/>
    </location>
</feature>
<dbReference type="InterPro" id="IPR011252">
    <property type="entry name" value="Fibrogen-bd_dom1"/>
</dbReference>
<comment type="caution">
    <text evidence="10">The sequence shown here is derived from an EMBL/GenBank/DDBJ whole genome shotgun (WGS) entry which is preliminary data.</text>
</comment>
<keyword evidence="2" id="KW-0134">Cell wall</keyword>
<feature type="signal peptide" evidence="7">
    <location>
        <begin position="1"/>
        <end position="38"/>
    </location>
</feature>
<keyword evidence="4 7" id="KW-0732">Signal</keyword>
<keyword evidence="5" id="KW-0572">Peptidoglycan-anchor</keyword>
<gene>
    <name evidence="10" type="ORF">EII10_08590</name>
</gene>
<dbReference type="RefSeq" id="WP_124934098.1">
    <property type="nucleotide sequence ID" value="NZ_RQZC01000014.1"/>
</dbReference>
<dbReference type="Pfam" id="PF19407">
    <property type="entry name" value="DUF5979"/>
    <property type="match status" value="5"/>
</dbReference>
<evidence type="ECO:0000256" key="2">
    <source>
        <dbReference type="ARBA" id="ARBA00022512"/>
    </source>
</evidence>
<dbReference type="Gene3D" id="2.60.40.740">
    <property type="match status" value="1"/>
</dbReference>
<sequence length="1072" mass="110096">MPFSSPASTRGKAIASALAALLVLSASVLAFFHSSAQAANNPRITISNMSLVVSSPTGEDDPSDTSVRVDDIVRLSFDWDARNAGASSGDSFRIGLPAQFRNREQITQDLKVSHGGQDVSIGQCALADQEITCTFNGELDRIKAQGFTALNGSGSALVVAASATDQGTAGIDANGSITQVPIPGGSIADNTGFDYEPERLRKWAFGVTNDSKAIDWELSFGTPGIQQLLQAQGTTLTVDGQTRSTITLTDEISPGQEYSTDKSEWKLGIGTSAGRNSIFGTVTDATGNDQNTAMGDYDMTVDINGNRATITITGPFVQDTNYHVYYPTVPTTADHTVQPGVVYTNNAALEGSAAQTTYSVYYVRSFNINVELKPGFGGFSATKLLGGPGAGLVPDGTTFELTVDYTLPGGATTDTYQGWDAPGQVNGTRTGGRTTLQLTAGQTATYNGTFPAGTVLTLSEDPATASSTPQGHVWGAPVLIIDDSTTSTLTIQDQRSTAVSVTNLVEEAPATTGSFSVTKRVEGDGDFSGSTFAFSYTCDNGTKGDLQVPGDGTVVTSPQITAGAVCEITEDTDAAAQPGFSLEPRLSTGSVTIKAGEVVPVTATNTYSNSTGGFAVTKTVSGAAGFAADTFEIDYVCTPPAGAGSPQRSTLRVTAGGPAVQGPILPAGTTCVISESEATRAREGHTVATTITVDGAESETVTIAKGATAQVAVANAYTPLVGSFEVTKTVTGDSAALAPGSFVFDYTCRDAGGEETVSGALSVAAGASASVGDVPVGECTITEADAPAEGAALTTTMRVDGKEVEGRTATFTVTDGASVAVAATNTYSPLHGTFAVAKQVLDGIPEPVTGEPAAPAEPAAPTEPDPLEALRDKEFTFTYTCDDPGKATGTLKAKGDAVAVDSGLTLPVGTTCTITEDTASAQVEGYTLIAPEPWEVKIGEGSKVIAHFVNIYEKTEPKPTPSPSPEPSPEPSPSGTPSTTPTPAQRDAEHHPDPGAQPRAEPQRDAEHHSRARTGSLAGHHPGHARARPEPIAHLPDPGPVAVGHPGGAGGRPERPGNPGDGRDRPGQQPEH</sequence>
<dbReference type="SUPFAM" id="SSF49401">
    <property type="entry name" value="Bacterial adhesins"/>
    <property type="match status" value="2"/>
</dbReference>
<dbReference type="Pfam" id="PF25548">
    <property type="entry name" value="DUF7926"/>
    <property type="match status" value="1"/>
</dbReference>
<feature type="domain" description="DUF5979" evidence="8">
    <location>
        <begin position="724"/>
        <end position="828"/>
    </location>
</feature>
<dbReference type="Proteomes" id="UP000271272">
    <property type="component" value="Unassembled WGS sequence"/>
</dbReference>
<reference evidence="10 11" key="1">
    <citation type="submission" date="2018-11" db="EMBL/GenBank/DDBJ databases">
        <title>Genomes From Bacteria Associated with the Canine Oral Cavity: a Test Case for Automated Genome-Based Taxonomic Assignment.</title>
        <authorList>
            <person name="Coil D.A."/>
            <person name="Jospin G."/>
            <person name="Darling A.E."/>
            <person name="Wallis C."/>
            <person name="Davis I.J."/>
            <person name="Harris S."/>
            <person name="Eisen J.A."/>
            <person name="Holcombe L.J."/>
            <person name="O'Flynn C."/>
        </authorList>
    </citation>
    <scope>NUCLEOTIDE SEQUENCE [LARGE SCALE GENOMIC DNA]</scope>
    <source>
        <strain evidence="10 11">OH5050</strain>
    </source>
</reference>
<evidence type="ECO:0000313" key="10">
    <source>
        <dbReference type="EMBL" id="RRD28893.1"/>
    </source>
</evidence>
<dbReference type="Gene3D" id="2.60.40.1140">
    <property type="entry name" value="Collagen-binding surface protein Cna, B-type domain"/>
    <property type="match status" value="2"/>
</dbReference>
<evidence type="ECO:0000259" key="8">
    <source>
        <dbReference type="Pfam" id="PF19407"/>
    </source>
</evidence>
<proteinExistence type="predicted"/>
<evidence type="ECO:0000256" key="1">
    <source>
        <dbReference type="ARBA" id="ARBA00004191"/>
    </source>
</evidence>
<feature type="compositionally biased region" description="Pro residues" evidence="6">
    <location>
        <begin position="958"/>
        <end position="974"/>
    </location>
</feature>
<dbReference type="GO" id="GO:0007155">
    <property type="term" value="P:cell adhesion"/>
    <property type="evidence" value="ECO:0007669"/>
    <property type="project" value="InterPro"/>
</dbReference>
<evidence type="ECO:0000256" key="5">
    <source>
        <dbReference type="ARBA" id="ARBA00023088"/>
    </source>
</evidence>
<name>A0A3P1V8H2_9ACTO</name>
<evidence type="ECO:0000256" key="3">
    <source>
        <dbReference type="ARBA" id="ARBA00022525"/>
    </source>
</evidence>
<keyword evidence="11" id="KW-1185">Reference proteome</keyword>
<feature type="domain" description="DUF5979" evidence="8">
    <location>
        <begin position="515"/>
        <end position="608"/>
    </location>
</feature>
<evidence type="ECO:0000256" key="4">
    <source>
        <dbReference type="ARBA" id="ARBA00022729"/>
    </source>
</evidence>
<feature type="chain" id="PRO_5017926536" evidence="7">
    <location>
        <begin position="39"/>
        <end position="1072"/>
    </location>
</feature>
<evidence type="ECO:0000256" key="6">
    <source>
        <dbReference type="SAM" id="MobiDB-lite"/>
    </source>
</evidence>
<feature type="domain" description="DUF7926" evidence="9">
    <location>
        <begin position="197"/>
        <end position="375"/>
    </location>
</feature>
<protein>
    <submittedName>
        <fullName evidence="10">Peptidase</fullName>
    </submittedName>
</protein>
<feature type="domain" description="DUF5979" evidence="8">
    <location>
        <begin position="614"/>
        <end position="718"/>
    </location>
</feature>
<dbReference type="Gene3D" id="2.60.40.1280">
    <property type="match status" value="1"/>
</dbReference>
<accession>A0A3P1V8H2</accession>
<evidence type="ECO:0000256" key="7">
    <source>
        <dbReference type="SAM" id="SignalP"/>
    </source>
</evidence>
<organism evidence="10 11">
    <name type="scientific">Actinomyces bowdenii</name>
    <dbReference type="NCBI Taxonomy" id="131109"/>
    <lineage>
        <taxon>Bacteria</taxon>
        <taxon>Bacillati</taxon>
        <taxon>Actinomycetota</taxon>
        <taxon>Actinomycetes</taxon>
        <taxon>Actinomycetales</taxon>
        <taxon>Actinomycetaceae</taxon>
        <taxon>Actinomyces</taxon>
    </lineage>
</organism>
<feature type="region of interest" description="Disordered" evidence="6">
    <location>
        <begin position="955"/>
        <end position="1072"/>
    </location>
</feature>
<comment type="subcellular location">
    <subcellularLocation>
        <location evidence="1">Secreted</location>
        <location evidence="1">Cell wall</location>
    </subcellularLocation>
</comment>
<feature type="domain" description="DUF5979" evidence="8">
    <location>
        <begin position="865"/>
        <end position="952"/>
    </location>
</feature>
<dbReference type="InterPro" id="IPR008966">
    <property type="entry name" value="Adhesion_dom_sf"/>
</dbReference>
<dbReference type="InterPro" id="IPR046022">
    <property type="entry name" value="DUF5979"/>
</dbReference>
<feature type="region of interest" description="Disordered" evidence="6">
    <location>
        <begin position="845"/>
        <end position="866"/>
    </location>
</feature>
<feature type="domain" description="DUF5979" evidence="8">
    <location>
        <begin position="382"/>
        <end position="503"/>
    </location>
</feature>
<dbReference type="AlphaFoldDB" id="A0A3P1V8H2"/>
<evidence type="ECO:0000313" key="11">
    <source>
        <dbReference type="Proteomes" id="UP000271272"/>
    </source>
</evidence>
<dbReference type="InterPro" id="IPR057686">
    <property type="entry name" value="DUF7926"/>
</dbReference>